<dbReference type="Proteomes" id="UP000245390">
    <property type="component" value="Unassembled WGS sequence"/>
</dbReference>
<dbReference type="Pfam" id="PF06707">
    <property type="entry name" value="DUF1194"/>
    <property type="match status" value="1"/>
</dbReference>
<sequence length="212" mass="22330">MQLVLLADATGSISEPEIRFQREGYAAALTNSLVLSAIDATATGSIALIYVEWAEGTEVIVDWTKIDGPDSAANFAEALLSSPRRASGRNAIGTALLAGKSLIEGNEFSSIRAVIDFSGDSSVSYAGPPLKSARAEVLGAGITINGLPINCYFCDALHDFPEIEAEYEELIIGGPGAFVLAASNEDDLVETIRRKLILEISGNVPISSIAQR</sequence>
<dbReference type="EMBL" id="QGGV01000017">
    <property type="protein sequence ID" value="PWK51676.1"/>
    <property type="molecule type" value="Genomic_DNA"/>
</dbReference>
<dbReference type="SUPFAM" id="SSF53300">
    <property type="entry name" value="vWA-like"/>
    <property type="match status" value="1"/>
</dbReference>
<gene>
    <name evidence="1" type="ORF">C8D95_11719</name>
</gene>
<proteinExistence type="predicted"/>
<reference evidence="1 2" key="1">
    <citation type="submission" date="2018-05" db="EMBL/GenBank/DDBJ databases">
        <title>Genomic Encyclopedia of Type Strains, Phase IV (KMG-IV): sequencing the most valuable type-strain genomes for metagenomic binning, comparative biology and taxonomic classification.</title>
        <authorList>
            <person name="Goeker M."/>
        </authorList>
    </citation>
    <scope>NUCLEOTIDE SEQUENCE [LARGE SCALE GENOMIC DNA]</scope>
    <source>
        <strain evidence="1 2">DSM 103371</strain>
    </source>
</reference>
<dbReference type="AlphaFoldDB" id="A0A316FVH1"/>
<name>A0A316FVH1_9RHOB</name>
<evidence type="ECO:0000313" key="2">
    <source>
        <dbReference type="Proteomes" id="UP000245390"/>
    </source>
</evidence>
<dbReference type="RefSeq" id="WP_241239650.1">
    <property type="nucleotide sequence ID" value="NZ_CP034588.1"/>
</dbReference>
<keyword evidence="2" id="KW-1185">Reference proteome</keyword>
<dbReference type="InterPro" id="IPR036465">
    <property type="entry name" value="vWFA_dom_sf"/>
</dbReference>
<organism evidence="1 2">
    <name type="scientific">Silicimonas algicola</name>
    <dbReference type="NCBI Taxonomy" id="1826607"/>
    <lineage>
        <taxon>Bacteria</taxon>
        <taxon>Pseudomonadati</taxon>
        <taxon>Pseudomonadota</taxon>
        <taxon>Alphaproteobacteria</taxon>
        <taxon>Rhodobacterales</taxon>
        <taxon>Paracoccaceae</taxon>
    </lineage>
</organism>
<accession>A0A316FVH1</accession>
<protein>
    <submittedName>
        <fullName evidence="1">Uncharacterized protein DUF1194</fullName>
    </submittedName>
</protein>
<dbReference type="InterPro" id="IPR010607">
    <property type="entry name" value="DUF1194"/>
</dbReference>
<evidence type="ECO:0000313" key="1">
    <source>
        <dbReference type="EMBL" id="PWK51676.1"/>
    </source>
</evidence>
<comment type="caution">
    <text evidence="1">The sequence shown here is derived from an EMBL/GenBank/DDBJ whole genome shotgun (WGS) entry which is preliminary data.</text>
</comment>